<dbReference type="CDD" id="cd00865">
    <property type="entry name" value="PEBP_bact_arch"/>
    <property type="match status" value="1"/>
</dbReference>
<evidence type="ECO:0000313" key="4">
    <source>
        <dbReference type="EMBL" id="MCQ4163898.1"/>
    </source>
</evidence>
<protein>
    <submittedName>
        <fullName evidence="4">YbhB/YbcL family Raf kinase inhibitor-like protein</fullName>
    </submittedName>
</protein>
<dbReference type="InterPro" id="IPR012938">
    <property type="entry name" value="Glc/Sorbosone_DH"/>
</dbReference>
<dbReference type="Pfam" id="PF01161">
    <property type="entry name" value="PBP"/>
    <property type="match status" value="1"/>
</dbReference>
<dbReference type="Pfam" id="PF07995">
    <property type="entry name" value="GSDH"/>
    <property type="match status" value="1"/>
</dbReference>
<evidence type="ECO:0000256" key="1">
    <source>
        <dbReference type="SAM" id="MobiDB-lite"/>
    </source>
</evidence>
<dbReference type="InterPro" id="IPR011042">
    <property type="entry name" value="6-blade_b-propeller_TolB-like"/>
</dbReference>
<reference evidence="4" key="1">
    <citation type="submission" date="2022-07" db="EMBL/GenBank/DDBJ databases">
        <title>Tahibacter sp., a new gammaproteobacterium isolated from the silt sample collected at pig farm.</title>
        <authorList>
            <person name="Chen H."/>
        </authorList>
    </citation>
    <scope>NUCLEOTIDE SEQUENCE</scope>
    <source>
        <strain evidence="4">P2K</strain>
    </source>
</reference>
<evidence type="ECO:0000256" key="2">
    <source>
        <dbReference type="SAM" id="SignalP"/>
    </source>
</evidence>
<dbReference type="PANTHER" id="PTHR19328:SF53">
    <property type="entry name" value="MEMBRANE PROTEIN"/>
    <property type="match status" value="1"/>
</dbReference>
<proteinExistence type="predicted"/>
<dbReference type="InterPro" id="IPR036610">
    <property type="entry name" value="PEBP-like_sf"/>
</dbReference>
<dbReference type="Proteomes" id="UP001165498">
    <property type="component" value="Unassembled WGS sequence"/>
</dbReference>
<dbReference type="InterPro" id="IPR011041">
    <property type="entry name" value="Quinoprot_gluc/sorb_DH_b-prop"/>
</dbReference>
<keyword evidence="5" id="KW-1185">Reference proteome</keyword>
<keyword evidence="2" id="KW-0732">Signal</keyword>
<feature type="chain" id="PRO_5046702891" evidence="2">
    <location>
        <begin position="19"/>
        <end position="595"/>
    </location>
</feature>
<feature type="signal peptide" evidence="2">
    <location>
        <begin position="1"/>
        <end position="18"/>
    </location>
</feature>
<feature type="domain" description="Glucose/Sorbosone dehydrogenase" evidence="3">
    <location>
        <begin position="69"/>
        <end position="317"/>
    </location>
</feature>
<name>A0ABT1QMZ6_9GAMM</name>
<sequence>MKHIDAFALFLTAGLCCAGADAAAPVADVQVTGHVFQPAALPPPDPAELKVAAGFAVEVLARDLGNARMLAVADNGNVYVTRRDSGDVLLLRVDGAGRLQGQPQQVASRPGVHGIAIHKQRIYLATAKEIYAADIRPDGGLAELQMLVHDLPDAGQHNNRTLRVGPDEMLYISVGSTCNECNESNPENATLLRTRLDGTGRAIFASGLRNTIGFDWQPQTGELWGMDHGIDWLGDDTQPEELNRIERGKRYGWPFFYADNQENPHQKPPGKLPPAAWKAGSTPMVLGYTAHAAPMQMAFYTAAQFPAEYQGDAFVAMRGSWNRKPASGYEVVRIDFDQGRPRAIASFVSGFLSERGQSARPAGLAVAGDGSLLFSDDANGVIYRVRYTGGAPGAKTAAAAPAGPMQEQAGRGADVPLAQARAETAQSGDAPALQVKSAAFGDGQPIPLKHSAYDQGASFPLSWSAGPAGTRSYAIILEDPDVTRPPKPVIHWIAWNIPADVSALREGLPPQDRLTDPDGLRQGPNTPGRTGYYGPRPPAGDTPHRYHTQVFALDRMLDLPAGADREALLAAMRGHVLAKGVLVGTFARPAEPKRP</sequence>
<dbReference type="InterPro" id="IPR008914">
    <property type="entry name" value="PEBP"/>
</dbReference>
<dbReference type="GO" id="GO:0004860">
    <property type="term" value="F:protein kinase inhibitor activity"/>
    <property type="evidence" value="ECO:0007669"/>
    <property type="project" value="UniProtKB-KW"/>
</dbReference>
<accession>A0ABT1QMZ6</accession>
<gene>
    <name evidence="4" type="ORF">NM961_04160</name>
</gene>
<dbReference type="EMBL" id="JANFQO010000003">
    <property type="protein sequence ID" value="MCQ4163898.1"/>
    <property type="molecule type" value="Genomic_DNA"/>
</dbReference>
<feature type="region of interest" description="Disordered" evidence="1">
    <location>
        <begin position="507"/>
        <end position="543"/>
    </location>
</feature>
<dbReference type="RefSeq" id="WP_255911580.1">
    <property type="nucleotide sequence ID" value="NZ_JANFQO010000003.1"/>
</dbReference>
<dbReference type="SUPFAM" id="SSF50952">
    <property type="entry name" value="Soluble quinoprotein glucose dehydrogenase"/>
    <property type="match status" value="1"/>
</dbReference>
<dbReference type="PANTHER" id="PTHR19328">
    <property type="entry name" value="HEDGEHOG-INTERACTING PROTEIN"/>
    <property type="match status" value="1"/>
</dbReference>
<keyword evidence="4" id="KW-0649">Protein kinase inhibitor</keyword>
<dbReference type="NCBIfam" id="TIGR00481">
    <property type="entry name" value="YbhB/YbcL family Raf kinase inhibitor-like protein"/>
    <property type="match status" value="1"/>
</dbReference>
<dbReference type="InterPro" id="IPR005247">
    <property type="entry name" value="YbhB_YbcL/LppC-like"/>
</dbReference>
<dbReference type="Gene3D" id="2.120.10.30">
    <property type="entry name" value="TolB, C-terminal domain"/>
    <property type="match status" value="1"/>
</dbReference>
<evidence type="ECO:0000259" key="3">
    <source>
        <dbReference type="Pfam" id="PF07995"/>
    </source>
</evidence>
<organism evidence="4 5">
    <name type="scientific">Tahibacter harae</name>
    <dbReference type="NCBI Taxonomy" id="2963937"/>
    <lineage>
        <taxon>Bacteria</taxon>
        <taxon>Pseudomonadati</taxon>
        <taxon>Pseudomonadota</taxon>
        <taxon>Gammaproteobacteria</taxon>
        <taxon>Lysobacterales</taxon>
        <taxon>Rhodanobacteraceae</taxon>
        <taxon>Tahibacter</taxon>
    </lineage>
</organism>
<dbReference type="SUPFAM" id="SSF49777">
    <property type="entry name" value="PEBP-like"/>
    <property type="match status" value="1"/>
</dbReference>
<dbReference type="Gene3D" id="3.90.280.10">
    <property type="entry name" value="PEBP-like"/>
    <property type="match status" value="1"/>
</dbReference>
<evidence type="ECO:0000313" key="5">
    <source>
        <dbReference type="Proteomes" id="UP001165498"/>
    </source>
</evidence>
<comment type="caution">
    <text evidence="4">The sequence shown here is derived from an EMBL/GenBank/DDBJ whole genome shotgun (WGS) entry which is preliminary data.</text>
</comment>